<reference evidence="1 2" key="1">
    <citation type="submission" date="2016-03" db="EMBL/GenBank/DDBJ databases">
        <title>How can Kluyveromyces marxianus grow so fast - potential evolutionary course in Saccharomyces Complex revealed by comparative genomics.</title>
        <authorList>
            <person name="Mo W."/>
            <person name="Lu W."/>
            <person name="Yang X."/>
            <person name="Qi J."/>
            <person name="Lv H."/>
        </authorList>
    </citation>
    <scope>NUCLEOTIDE SEQUENCE [LARGE SCALE GENOMIC DNA]</scope>
    <source>
        <strain evidence="1 2">FIM1</strain>
    </source>
</reference>
<gene>
    <name evidence="1" type="ORF">FIM1_5197</name>
</gene>
<proteinExistence type="predicted"/>
<sequence length="181" mass="20286">MMADDLCSRAHSLEVVVGDVSNNGLDIKDGVEQLRRDLRAIMDKHGGSIDKLNQYLVSYSSPQEIELGLGGIDEDLTVWFETHHEEIKAIIEDLVSLDATIGGQMESIFEPFADGMPDAIIELSCLHDVTNRVIQLVLKSYTLLRRFVSLSIEQENLLLETQTRINHINGALRELEAEQIL</sequence>
<keyword evidence="2" id="KW-1185">Reference proteome</keyword>
<protein>
    <submittedName>
        <fullName evidence="1">Uncharacterized protein</fullName>
    </submittedName>
</protein>
<organism evidence="1 2">
    <name type="scientific">Kluyveromyces marxianus</name>
    <name type="common">Yeast</name>
    <name type="synonym">Candida kefyr</name>
    <dbReference type="NCBI Taxonomy" id="4911"/>
    <lineage>
        <taxon>Eukaryota</taxon>
        <taxon>Fungi</taxon>
        <taxon>Dikarya</taxon>
        <taxon>Ascomycota</taxon>
        <taxon>Saccharomycotina</taxon>
        <taxon>Saccharomycetes</taxon>
        <taxon>Saccharomycetales</taxon>
        <taxon>Saccharomycetaceae</taxon>
        <taxon>Kluyveromyces</taxon>
    </lineage>
</organism>
<evidence type="ECO:0000313" key="2">
    <source>
        <dbReference type="Proteomes" id="UP000422736"/>
    </source>
</evidence>
<dbReference type="Proteomes" id="UP000422736">
    <property type="component" value="Chromosome 8"/>
</dbReference>
<evidence type="ECO:0000313" key="1">
    <source>
        <dbReference type="EMBL" id="QGN17988.1"/>
    </source>
</evidence>
<accession>A0ABX6F0G1</accession>
<dbReference type="EMBL" id="CP015060">
    <property type="protein sequence ID" value="QGN17988.1"/>
    <property type="molecule type" value="Genomic_DNA"/>
</dbReference>
<name>A0ABX6F0G1_KLUMA</name>